<dbReference type="Proteomes" id="UP000007115">
    <property type="component" value="Unassembled WGS sequence"/>
</dbReference>
<gene>
    <name evidence="1" type="ORF">TRIVIDRAFT_225170</name>
</gene>
<dbReference type="VEuPathDB" id="FungiDB:TRIVIDRAFT_225170"/>
<reference evidence="1 2" key="1">
    <citation type="journal article" date="2011" name="Genome Biol.">
        <title>Comparative genome sequence analysis underscores mycoparasitism as the ancestral life style of Trichoderma.</title>
        <authorList>
            <person name="Kubicek C.P."/>
            <person name="Herrera-Estrella A."/>
            <person name="Seidl-Seiboth V."/>
            <person name="Martinez D.A."/>
            <person name="Druzhinina I.S."/>
            <person name="Thon M."/>
            <person name="Zeilinger S."/>
            <person name="Casas-Flores S."/>
            <person name="Horwitz B.A."/>
            <person name="Mukherjee P.K."/>
            <person name="Mukherjee M."/>
            <person name="Kredics L."/>
            <person name="Alcaraz L.D."/>
            <person name="Aerts A."/>
            <person name="Antal Z."/>
            <person name="Atanasova L."/>
            <person name="Cervantes-Badillo M.G."/>
            <person name="Challacombe J."/>
            <person name="Chertkov O."/>
            <person name="McCluskey K."/>
            <person name="Coulpier F."/>
            <person name="Deshpande N."/>
            <person name="von Doehren H."/>
            <person name="Ebbole D.J."/>
            <person name="Esquivel-Naranjo E.U."/>
            <person name="Fekete E."/>
            <person name="Flipphi M."/>
            <person name="Glaser F."/>
            <person name="Gomez-Rodriguez E.Y."/>
            <person name="Gruber S."/>
            <person name="Han C."/>
            <person name="Henrissat B."/>
            <person name="Hermosa R."/>
            <person name="Hernandez-Onate M."/>
            <person name="Karaffa L."/>
            <person name="Kosti I."/>
            <person name="Le Crom S."/>
            <person name="Lindquist E."/>
            <person name="Lucas S."/>
            <person name="Luebeck M."/>
            <person name="Luebeck P.S."/>
            <person name="Margeot A."/>
            <person name="Metz B."/>
            <person name="Misra M."/>
            <person name="Nevalainen H."/>
            <person name="Omann M."/>
            <person name="Packer N."/>
            <person name="Perrone G."/>
            <person name="Uresti-Rivera E.E."/>
            <person name="Salamov A."/>
            <person name="Schmoll M."/>
            <person name="Seiboth B."/>
            <person name="Shapiro H."/>
            <person name="Sukno S."/>
            <person name="Tamayo-Ramos J.A."/>
            <person name="Tisch D."/>
            <person name="Wiest A."/>
            <person name="Wilkinson H.H."/>
            <person name="Zhang M."/>
            <person name="Coutinho P.M."/>
            <person name="Kenerley C.M."/>
            <person name="Monte E."/>
            <person name="Baker S.E."/>
            <person name="Grigoriev I.V."/>
        </authorList>
    </citation>
    <scope>NUCLEOTIDE SEQUENCE [LARGE SCALE GENOMIC DNA]</scope>
    <source>
        <strain evidence="2">Gv29-8 / FGSC 10586</strain>
    </source>
</reference>
<protein>
    <submittedName>
        <fullName evidence="1">Uncharacterized protein</fullName>
    </submittedName>
</protein>
<proteinExistence type="predicted"/>
<organism evidence="1 2">
    <name type="scientific">Hypocrea virens (strain Gv29-8 / FGSC 10586)</name>
    <name type="common">Gliocladium virens</name>
    <name type="synonym">Trichoderma virens</name>
    <dbReference type="NCBI Taxonomy" id="413071"/>
    <lineage>
        <taxon>Eukaryota</taxon>
        <taxon>Fungi</taxon>
        <taxon>Dikarya</taxon>
        <taxon>Ascomycota</taxon>
        <taxon>Pezizomycotina</taxon>
        <taxon>Sordariomycetes</taxon>
        <taxon>Hypocreomycetidae</taxon>
        <taxon>Hypocreales</taxon>
        <taxon>Hypocreaceae</taxon>
        <taxon>Trichoderma</taxon>
    </lineage>
</organism>
<dbReference type="EMBL" id="ABDF02000084">
    <property type="protein sequence ID" value="EHK19299.1"/>
    <property type="molecule type" value="Genomic_DNA"/>
</dbReference>
<dbReference type="InParanoid" id="G9N2I9"/>
<dbReference type="RefSeq" id="XP_013953496.1">
    <property type="nucleotide sequence ID" value="XM_014098021.1"/>
</dbReference>
<dbReference type="GeneID" id="25791935"/>
<dbReference type="OrthoDB" id="5840532at2759"/>
<dbReference type="AlphaFoldDB" id="G9N2I9"/>
<keyword evidence="2" id="KW-1185">Reference proteome</keyword>
<comment type="caution">
    <text evidence="1">The sequence shown here is derived from an EMBL/GenBank/DDBJ whole genome shotgun (WGS) entry which is preliminary data.</text>
</comment>
<evidence type="ECO:0000313" key="2">
    <source>
        <dbReference type="Proteomes" id="UP000007115"/>
    </source>
</evidence>
<evidence type="ECO:0000313" key="1">
    <source>
        <dbReference type="EMBL" id="EHK19299.1"/>
    </source>
</evidence>
<dbReference type="HOGENOM" id="CLU_2979386_0_0_1"/>
<accession>G9N2I9</accession>
<name>G9N2I9_HYPVG</name>
<sequence length="58" mass="6594">MHPPAITSSACPGYYFVPPLALESKVHELDEEDWSKVLAINLSGVRFCQMEELRIMKD</sequence>